<gene>
    <name evidence="3" type="ORF">QWY13_03445</name>
</gene>
<dbReference type="InterPro" id="IPR005545">
    <property type="entry name" value="YCII"/>
</dbReference>
<evidence type="ECO:0000259" key="2">
    <source>
        <dbReference type="Pfam" id="PF03795"/>
    </source>
</evidence>
<comment type="similarity">
    <text evidence="1">Belongs to the YciI family.</text>
</comment>
<evidence type="ECO:0000313" key="3">
    <source>
        <dbReference type="EMBL" id="MDN7244537.1"/>
    </source>
</evidence>
<comment type="caution">
    <text evidence="3">The sequence shown here is derived from an EMBL/GenBank/DDBJ whole genome shotgun (WGS) entry which is preliminary data.</text>
</comment>
<dbReference type="RefSeq" id="WP_301854955.1">
    <property type="nucleotide sequence ID" value="NZ_JAUJWU010000001.1"/>
</dbReference>
<organism evidence="3 4">
    <name type="scientific">Planococcus shenhongbingii</name>
    <dbReference type="NCBI Taxonomy" id="3058398"/>
    <lineage>
        <taxon>Bacteria</taxon>
        <taxon>Bacillati</taxon>
        <taxon>Bacillota</taxon>
        <taxon>Bacilli</taxon>
        <taxon>Bacillales</taxon>
        <taxon>Caryophanaceae</taxon>
        <taxon>Planococcus</taxon>
    </lineage>
</organism>
<evidence type="ECO:0000256" key="1">
    <source>
        <dbReference type="ARBA" id="ARBA00007689"/>
    </source>
</evidence>
<keyword evidence="4" id="KW-1185">Reference proteome</keyword>
<name>A0ABT8NA46_9BACL</name>
<dbReference type="Proteomes" id="UP001172142">
    <property type="component" value="Unassembled WGS sequence"/>
</dbReference>
<dbReference type="Gene3D" id="3.30.70.1060">
    <property type="entry name" value="Dimeric alpha+beta barrel"/>
    <property type="match status" value="1"/>
</dbReference>
<dbReference type="InterPro" id="IPR011008">
    <property type="entry name" value="Dimeric_a/b-barrel"/>
</dbReference>
<evidence type="ECO:0000313" key="4">
    <source>
        <dbReference type="Proteomes" id="UP001172142"/>
    </source>
</evidence>
<dbReference type="SUPFAM" id="SSF54909">
    <property type="entry name" value="Dimeric alpha+beta barrel"/>
    <property type="match status" value="1"/>
</dbReference>
<feature type="domain" description="YCII-related" evidence="2">
    <location>
        <begin position="4"/>
        <end position="82"/>
    </location>
</feature>
<dbReference type="PANTHER" id="PTHR37828">
    <property type="entry name" value="GSR2449 PROTEIN"/>
    <property type="match status" value="1"/>
</dbReference>
<protein>
    <submittedName>
        <fullName evidence="3">YciI family protein</fullName>
    </submittedName>
</protein>
<dbReference type="EMBL" id="JAUJWU010000001">
    <property type="protein sequence ID" value="MDN7244537.1"/>
    <property type="molecule type" value="Genomic_DNA"/>
</dbReference>
<sequence length="88" mass="10246">MKYYAVLLPMANQEKSERFRPQHLSFLESMRQAKHVKANGKFTDGSGGLVIYRAASFEECESFVKQDPYIQNGARNYEIHEWDAVWAE</sequence>
<dbReference type="PANTHER" id="PTHR37828:SF1">
    <property type="entry name" value="YCII-RELATED DOMAIN-CONTAINING PROTEIN"/>
    <property type="match status" value="1"/>
</dbReference>
<accession>A0ABT8NA46</accession>
<reference evidence="3 4" key="1">
    <citation type="submission" date="2023-07" db="EMBL/GenBank/DDBJ databases">
        <title>Novel species in genus Planococcus.</title>
        <authorList>
            <person name="Ning S."/>
        </authorList>
    </citation>
    <scope>NUCLEOTIDE SEQUENCE [LARGE SCALE GENOMIC DNA]</scope>
    <source>
        <strain evidence="3 4">N017</strain>
    </source>
</reference>
<proteinExistence type="inferred from homology"/>
<dbReference type="Pfam" id="PF03795">
    <property type="entry name" value="YCII"/>
    <property type="match status" value="1"/>
</dbReference>